<protein>
    <submittedName>
        <fullName evidence="2">Uncharacterized protein</fullName>
    </submittedName>
</protein>
<dbReference type="Proteomes" id="UP000887561">
    <property type="component" value="Unplaced"/>
</dbReference>
<evidence type="ECO:0000313" key="1">
    <source>
        <dbReference type="Proteomes" id="UP000887561"/>
    </source>
</evidence>
<proteinExistence type="predicted"/>
<dbReference type="AlphaFoldDB" id="A0A915LMD3"/>
<reference evidence="2" key="1">
    <citation type="submission" date="2022-11" db="UniProtKB">
        <authorList>
            <consortium name="WormBaseParasite"/>
        </authorList>
    </citation>
    <scope>IDENTIFICATION</scope>
</reference>
<name>A0A915LMD3_MELJA</name>
<keyword evidence="1" id="KW-1185">Reference proteome</keyword>
<sequence>MQLSSLAELKLNPTGSWLGFCRGLIKSVLKSSTKTTIILECDSGELFVVTAFHTTKNSASILESCVCGNIVKFENLKVQKFNSERFDGQKYYNTPLGFEFVVQSATVVEITEGAITKVSSIADITKSGVFALTCILSGSFVDINGLLCVVVGDINNNRADLHINATKKSKDFKDLDKGNVFEIKKCYAALEDQCIVLKTSEDDVTISKKKMVIGKMLSTPIKSKDDKQSKCLTEFLFEKYGEKFVIGQEALVGDPTNPEEFINHYNEIEYNDKKYVYRWDSNKTDEEERVFLMNGSEYEFDEEEDEQNINISFDDFYKMYKRFHPKQLFFKKVPIFNERPYIIRHENQGQCDICYGELEVGDNVYSCSTCNVY</sequence>
<dbReference type="WBParaSite" id="scaffold1456_cov200.g3121">
    <property type="protein sequence ID" value="scaffold1456_cov200.g3121"/>
    <property type="gene ID" value="scaffold1456_cov200.g3121"/>
</dbReference>
<accession>A0A915LMD3</accession>
<evidence type="ECO:0000313" key="2">
    <source>
        <dbReference type="WBParaSite" id="scaffold1456_cov200.g3121"/>
    </source>
</evidence>
<organism evidence="1 2">
    <name type="scientific">Meloidogyne javanica</name>
    <name type="common">Root-knot nematode worm</name>
    <dbReference type="NCBI Taxonomy" id="6303"/>
    <lineage>
        <taxon>Eukaryota</taxon>
        <taxon>Metazoa</taxon>
        <taxon>Ecdysozoa</taxon>
        <taxon>Nematoda</taxon>
        <taxon>Chromadorea</taxon>
        <taxon>Rhabditida</taxon>
        <taxon>Tylenchina</taxon>
        <taxon>Tylenchomorpha</taxon>
        <taxon>Tylenchoidea</taxon>
        <taxon>Meloidogynidae</taxon>
        <taxon>Meloidogyninae</taxon>
        <taxon>Meloidogyne</taxon>
        <taxon>Meloidogyne incognita group</taxon>
    </lineage>
</organism>